<dbReference type="Gene3D" id="3.30.565.10">
    <property type="entry name" value="Histidine kinase-like ATPase, C-terminal domain"/>
    <property type="match status" value="1"/>
</dbReference>
<dbReference type="AlphaFoldDB" id="A0A8J4G579"/>
<dbReference type="PANTHER" id="PTHR48444">
    <property type="entry name" value="DNA TOPOISOMERASE 6 SUBUNIT B"/>
    <property type="match status" value="1"/>
</dbReference>
<feature type="region of interest" description="Disordered" evidence="2">
    <location>
        <begin position="581"/>
        <end position="609"/>
    </location>
</feature>
<comment type="caution">
    <text evidence="3">The sequence shown here is derived from an EMBL/GenBank/DDBJ whole genome shotgun (WGS) entry which is preliminary data.</text>
</comment>
<protein>
    <recommendedName>
        <fullName evidence="1">DNA topoisomerase 6 subunit B</fullName>
        <ecNumber evidence="1">5.6.2.2</ecNumber>
    </recommendedName>
</protein>
<comment type="subcellular location">
    <subcellularLocation>
        <location evidence="1">Nucleus</location>
    </subcellularLocation>
</comment>
<evidence type="ECO:0000313" key="3">
    <source>
        <dbReference type="EMBL" id="GIM00252.1"/>
    </source>
</evidence>
<dbReference type="GO" id="GO:0003918">
    <property type="term" value="F:DNA topoisomerase type II (double strand cut, ATP-hydrolyzing) activity"/>
    <property type="evidence" value="ECO:0007669"/>
    <property type="project" value="UniProtKB-UniRule"/>
</dbReference>
<feature type="binding site" evidence="1">
    <location>
        <begin position="177"/>
        <end position="178"/>
    </location>
    <ligand>
        <name>ATP</name>
        <dbReference type="ChEBI" id="CHEBI:30616"/>
    </ligand>
</feature>
<dbReference type="InterPro" id="IPR020568">
    <property type="entry name" value="Ribosomal_Su5_D2-typ_SF"/>
</dbReference>
<dbReference type="OrthoDB" id="1562195at2759"/>
<feature type="compositionally biased region" description="Gly residues" evidence="2">
    <location>
        <begin position="582"/>
        <end position="594"/>
    </location>
</feature>
<accession>A0A8J4G579</accession>
<dbReference type="FunFam" id="3.30.230.10:FF:000050">
    <property type="entry name" value="DNA topoisomerase 6 subunit B"/>
    <property type="match status" value="1"/>
</dbReference>
<dbReference type="InterPro" id="IPR036890">
    <property type="entry name" value="HATPase_C_sf"/>
</dbReference>
<dbReference type="PANTHER" id="PTHR48444:SF1">
    <property type="entry name" value="DNA TOPOISOMERASE 6 SUBUNIT B"/>
    <property type="match status" value="1"/>
</dbReference>
<keyword evidence="1" id="KW-0539">Nucleus</keyword>
<dbReference type="GO" id="GO:0003677">
    <property type="term" value="F:DNA binding"/>
    <property type="evidence" value="ECO:0007669"/>
    <property type="project" value="UniProtKB-UniRule"/>
</dbReference>
<keyword evidence="1" id="KW-0799">Topoisomerase</keyword>
<comment type="subunit">
    <text evidence="1">Homodimer. Heterotetramer of two TOP6A and two TOP6B subunits.</text>
</comment>
<dbReference type="CDD" id="cd00823">
    <property type="entry name" value="TopoIIB_Trans"/>
    <property type="match status" value="1"/>
</dbReference>
<dbReference type="GO" id="GO:0006265">
    <property type="term" value="P:DNA topological change"/>
    <property type="evidence" value="ECO:0007669"/>
    <property type="project" value="UniProtKB-UniRule"/>
</dbReference>
<comment type="catalytic activity">
    <reaction evidence="1">
        <text>ATP-dependent breakage, passage and rejoining of double-stranded DNA.</text>
        <dbReference type="EC" id="5.6.2.2"/>
    </reaction>
</comment>
<keyword evidence="1" id="KW-0547">Nucleotide-binding</keyword>
<dbReference type="GO" id="GO:0009330">
    <property type="term" value="C:DNA topoisomerase type II (double strand cut, ATP-hydrolyzing) complex"/>
    <property type="evidence" value="ECO:0007669"/>
    <property type="project" value="UniProtKB-UniRule"/>
</dbReference>
<dbReference type="Gene3D" id="3.30.230.10">
    <property type="match status" value="1"/>
</dbReference>
<dbReference type="InterPro" id="IPR015320">
    <property type="entry name" value="TopoVI_B_transducer"/>
</dbReference>
<dbReference type="InterPro" id="IPR005734">
    <property type="entry name" value="TopoVI_B"/>
</dbReference>
<proteinExistence type="inferred from homology"/>
<dbReference type="EMBL" id="BNCQ01000007">
    <property type="protein sequence ID" value="GIM00252.1"/>
    <property type="molecule type" value="Genomic_DNA"/>
</dbReference>
<feature type="binding site" evidence="1">
    <location>
        <position position="45"/>
    </location>
    <ligand>
        <name>ATP</name>
        <dbReference type="ChEBI" id="CHEBI:30616"/>
    </ligand>
</feature>
<comment type="similarity">
    <text evidence="1">Belongs to the TOP6B family.</text>
</comment>
<keyword evidence="1" id="KW-0413">Isomerase</keyword>
<keyword evidence="1" id="KW-0238">DNA-binding</keyword>
<dbReference type="GO" id="GO:0005634">
    <property type="term" value="C:nucleus"/>
    <property type="evidence" value="ECO:0007669"/>
    <property type="project" value="UniProtKB-SubCell"/>
</dbReference>
<evidence type="ECO:0000313" key="4">
    <source>
        <dbReference type="Proteomes" id="UP000722791"/>
    </source>
</evidence>
<feature type="compositionally biased region" description="Basic and acidic residues" evidence="2">
    <location>
        <begin position="597"/>
        <end position="609"/>
    </location>
</feature>
<evidence type="ECO:0000256" key="1">
    <source>
        <dbReference type="HAMAP-Rule" id="MF_03165"/>
    </source>
</evidence>
<feature type="binding site" evidence="1">
    <location>
        <position position="512"/>
    </location>
    <ligand>
        <name>ATP</name>
        <dbReference type="ChEBI" id="CHEBI:30616"/>
    </ligand>
</feature>
<organism evidence="3 4">
    <name type="scientific">Volvox reticuliferus</name>
    <dbReference type="NCBI Taxonomy" id="1737510"/>
    <lineage>
        <taxon>Eukaryota</taxon>
        <taxon>Viridiplantae</taxon>
        <taxon>Chlorophyta</taxon>
        <taxon>core chlorophytes</taxon>
        <taxon>Chlorophyceae</taxon>
        <taxon>CS clade</taxon>
        <taxon>Chlamydomonadales</taxon>
        <taxon>Volvocaceae</taxon>
        <taxon>Volvox</taxon>
    </lineage>
</organism>
<dbReference type="Pfam" id="PF09239">
    <property type="entry name" value="Topo-VIb_trans"/>
    <property type="match status" value="1"/>
</dbReference>
<evidence type="ECO:0000256" key="2">
    <source>
        <dbReference type="SAM" id="MobiDB-lite"/>
    </source>
</evidence>
<dbReference type="SUPFAM" id="SSF54211">
    <property type="entry name" value="Ribosomal protein S5 domain 2-like"/>
    <property type="match status" value="1"/>
</dbReference>
<dbReference type="Proteomes" id="UP000722791">
    <property type="component" value="Unassembled WGS sequence"/>
</dbReference>
<dbReference type="EC" id="5.6.2.2" evidence="1"/>
<name>A0A8J4G579_9CHLO</name>
<comment type="function">
    <text evidence="1">Component of the DNA topoisomerase VI involved in chromatin organization and progression of endoreduplication cycles. Relaxes both positive and negative superturns and exhibits a strong decatenase activity. The B subunit binds ATP.</text>
</comment>
<sequence>MAPKAKADVLVQKSPAEFFAENKNIAGFDNPGKCLYTTIRELTENALDAAESISELPLIEVTIEEVSKARLNRIRGVEEHGRLDEQLYQDFEREDERKKRLAKEAKDKERLQKLIDKHGEGTAAVEAKKKELAANAGGKPGGGMRGNLFYKVTVKDNGAGMPHRDIPNMLGRVLSGTKYGVKQTRGKFGLGAKMALIWSKMTTGLPFEIISARRGAASRSHYVLDIDIHRNEPNVHLEEQLPNPDQWHGSVLSLTIEGNWQYYRSKIVRYLRQIAVITPYAHFCFIYKAEDDKNSMRINFRRRTDVMPPPPRATKHHPSSVDLELVKRLIAATDTKTLTAFLRKEFACVSHALAERLVGEMQAGVEGDMNPRQLTDKQVVRLHQLLHEVRFYDPKGDHLSPAGEYNLRLGVMKELAPDMIATHQGDVRVFEGHAFVVEAAVSVGGRDIKPGINVHRFANRIPLLFEGGSDVITKTALKRINWASYKINQSTDKVGVFVSIVSTKIPFKGAGKEYIGDDVEEMVVAVKSAIQACCLQLKAKILRAIAAREQKQRKRNLTKYIPDVAKAVYSVLERMAERALEAGGGGHGNSGGAPAGEDVKTEQEAAAKRRRLEVNDTRQLLPAVASHELTAATLQARLTEYVERIDTDMALEYQVQQGLAAGVAKEPLYLVPLSGRHSHGPELHANTVVVKLMTDYT</sequence>
<dbReference type="SUPFAM" id="SSF55874">
    <property type="entry name" value="ATPase domain of HSP90 chaperone/DNA topoisomerase II/histidine kinase"/>
    <property type="match status" value="1"/>
</dbReference>
<dbReference type="NCBIfam" id="NF003218">
    <property type="entry name" value="PRK04184.1"/>
    <property type="match status" value="1"/>
</dbReference>
<gene>
    <name evidence="1" type="primary">TOP6B</name>
    <name evidence="3" type="ORF">Vretimale_5397</name>
</gene>
<keyword evidence="1" id="KW-0067">ATP-binding</keyword>
<dbReference type="GO" id="GO:0005524">
    <property type="term" value="F:ATP binding"/>
    <property type="evidence" value="ECO:0007669"/>
    <property type="project" value="UniProtKB-UniRule"/>
</dbReference>
<dbReference type="Gene3D" id="1.10.8.50">
    <property type="match status" value="1"/>
</dbReference>
<dbReference type="HAMAP" id="MF_00322">
    <property type="entry name" value="Top6B"/>
    <property type="match status" value="1"/>
</dbReference>
<dbReference type="Pfam" id="PF13589">
    <property type="entry name" value="HATPase_c_3"/>
    <property type="match status" value="1"/>
</dbReference>
<dbReference type="InterPro" id="IPR014721">
    <property type="entry name" value="Ribsml_uS5_D2-typ_fold_subgr"/>
</dbReference>
<feature type="binding site" evidence="1">
    <location>
        <position position="156"/>
    </location>
    <ligand>
        <name>ATP</name>
        <dbReference type="ChEBI" id="CHEBI:30616"/>
    </ligand>
</feature>
<feature type="binding site" evidence="1">
    <location>
        <begin position="186"/>
        <end position="193"/>
    </location>
    <ligand>
        <name>ATP</name>
        <dbReference type="ChEBI" id="CHEBI:30616"/>
    </ligand>
</feature>
<reference evidence="3" key="1">
    <citation type="journal article" date="2021" name="Proc. Natl. Acad. Sci. U.S.A.">
        <title>Three genomes in the algal genus Volvox reveal the fate of a haploid sex-determining region after a transition to homothallism.</title>
        <authorList>
            <person name="Yamamoto K."/>
            <person name="Hamaji T."/>
            <person name="Kawai-Toyooka H."/>
            <person name="Matsuzaki R."/>
            <person name="Takahashi F."/>
            <person name="Nishimura Y."/>
            <person name="Kawachi M."/>
            <person name="Noguchi H."/>
            <person name="Minakuchi Y."/>
            <person name="Umen J.G."/>
            <person name="Toyoda A."/>
            <person name="Nozaki H."/>
        </authorList>
    </citation>
    <scope>NUCLEOTIDE SEQUENCE</scope>
    <source>
        <strain evidence="3">NIES-3785</strain>
    </source>
</reference>